<organism evidence="1">
    <name type="scientific">marine sediment metagenome</name>
    <dbReference type="NCBI Taxonomy" id="412755"/>
    <lineage>
        <taxon>unclassified sequences</taxon>
        <taxon>metagenomes</taxon>
        <taxon>ecological metagenomes</taxon>
    </lineage>
</organism>
<accession>X1AKQ3</accession>
<dbReference type="AlphaFoldDB" id="X1AKQ3"/>
<protein>
    <recommendedName>
        <fullName evidence="2">PilZ domain-containing protein</fullName>
    </recommendedName>
</protein>
<proteinExistence type="predicted"/>
<dbReference type="EMBL" id="BART01016550">
    <property type="protein sequence ID" value="GAG83145.1"/>
    <property type="molecule type" value="Genomic_DNA"/>
</dbReference>
<evidence type="ECO:0000313" key="1">
    <source>
        <dbReference type="EMBL" id="GAG83145.1"/>
    </source>
</evidence>
<evidence type="ECO:0008006" key="2">
    <source>
        <dbReference type="Google" id="ProtNLM"/>
    </source>
</evidence>
<feature type="non-terminal residue" evidence="1">
    <location>
        <position position="1"/>
    </location>
</feature>
<comment type="caution">
    <text evidence="1">The sequence shown here is derived from an EMBL/GenBank/DDBJ whole genome shotgun (WGS) entry which is preliminary data.</text>
</comment>
<sequence length="67" mass="7595">ELELEITVPDNPQKAILANGEVLWTRPFGLIGTDQSVNLYETGIKFIDINPIAVGRVYSYYRQKRGI</sequence>
<name>X1AKQ3_9ZZZZ</name>
<reference evidence="1" key="1">
    <citation type="journal article" date="2014" name="Front. Microbiol.">
        <title>High frequency of phylogenetically diverse reductive dehalogenase-homologous genes in deep subseafloor sedimentary metagenomes.</title>
        <authorList>
            <person name="Kawai M."/>
            <person name="Futagami T."/>
            <person name="Toyoda A."/>
            <person name="Takaki Y."/>
            <person name="Nishi S."/>
            <person name="Hori S."/>
            <person name="Arai W."/>
            <person name="Tsubouchi T."/>
            <person name="Morono Y."/>
            <person name="Uchiyama I."/>
            <person name="Ito T."/>
            <person name="Fujiyama A."/>
            <person name="Inagaki F."/>
            <person name="Takami H."/>
        </authorList>
    </citation>
    <scope>NUCLEOTIDE SEQUENCE</scope>
    <source>
        <strain evidence="1">Expedition CK06-06</strain>
    </source>
</reference>
<gene>
    <name evidence="1" type="ORF">S01H4_31794</name>
</gene>